<dbReference type="Proteomes" id="UP000679848">
    <property type="component" value="Chromosome"/>
</dbReference>
<dbReference type="RefSeq" id="WP_228300493.1">
    <property type="nucleotide sequence ID" value="NZ_AP023420.1"/>
</dbReference>
<feature type="transmembrane region" description="Helical" evidence="1">
    <location>
        <begin position="53"/>
        <end position="78"/>
    </location>
</feature>
<keyword evidence="3" id="KW-1185">Reference proteome</keyword>
<keyword evidence="1" id="KW-0812">Transmembrane</keyword>
<dbReference type="AlphaFoldDB" id="A0A810Q885"/>
<keyword evidence="1" id="KW-0472">Membrane</keyword>
<feature type="transmembrane region" description="Helical" evidence="1">
    <location>
        <begin position="123"/>
        <end position="141"/>
    </location>
</feature>
<evidence type="ECO:0008006" key="4">
    <source>
        <dbReference type="Google" id="ProtNLM"/>
    </source>
</evidence>
<dbReference type="InterPro" id="IPR032479">
    <property type="entry name" value="DUF5058"/>
</dbReference>
<dbReference type="EMBL" id="AP023420">
    <property type="protein sequence ID" value="BCK84390.1"/>
    <property type="molecule type" value="Genomic_DNA"/>
</dbReference>
<dbReference type="KEGG" id="pfaa:MM59RIKEN_17090"/>
<evidence type="ECO:0000313" key="2">
    <source>
        <dbReference type="EMBL" id="BCK84390.1"/>
    </source>
</evidence>
<name>A0A810Q885_9FIRM</name>
<feature type="transmembrane region" description="Helical" evidence="1">
    <location>
        <begin position="190"/>
        <end position="207"/>
    </location>
</feature>
<gene>
    <name evidence="2" type="ORF">MM59RIKEN_17090</name>
</gene>
<evidence type="ECO:0000256" key="1">
    <source>
        <dbReference type="SAM" id="Phobius"/>
    </source>
</evidence>
<reference evidence="2" key="1">
    <citation type="submission" date="2020-09" db="EMBL/GenBank/DDBJ databases">
        <title>New species isolated from human feces.</title>
        <authorList>
            <person name="Kitahara M."/>
            <person name="Shigeno Y."/>
            <person name="Shime M."/>
            <person name="Matsumoto Y."/>
            <person name="Nakamura S."/>
            <person name="Motooka D."/>
            <person name="Fukuoka S."/>
            <person name="Nishikawa H."/>
            <person name="Benno Y."/>
        </authorList>
    </citation>
    <scope>NUCLEOTIDE SEQUENCE</scope>
    <source>
        <strain evidence="2">MM59</strain>
    </source>
</reference>
<feature type="transmembrane region" description="Helical" evidence="1">
    <location>
        <begin position="216"/>
        <end position="233"/>
    </location>
</feature>
<feature type="transmembrane region" description="Helical" evidence="1">
    <location>
        <begin position="161"/>
        <end position="178"/>
    </location>
</feature>
<evidence type="ECO:0000313" key="3">
    <source>
        <dbReference type="Proteomes" id="UP000679848"/>
    </source>
</evidence>
<keyword evidence="1" id="KW-1133">Transmembrane helix</keyword>
<protein>
    <recommendedName>
        <fullName evidence="4">DUF5058 family protein</fullName>
    </recommendedName>
</protein>
<proteinExistence type="predicted"/>
<dbReference type="Pfam" id="PF16481">
    <property type="entry name" value="DUF5058"/>
    <property type="match status" value="1"/>
</dbReference>
<sequence length="234" mass="25266">MIDFQNMINGADLWIASSLMVMMSLIQAGLFLRTSWKEAEILGFSNKQKTACLRSAALTAAGPSLSPIIIMISMIAIVGGPTTWMVLNNVGAARTELAVVTMAANYAGVEIGAADMGVRAFTYALWAIALNGFGWLFVVWLLNHRMSRIVARLNQTYDPKWISAMLAGANLGLFAYLLSGQLVGKAPPNYLAAVIAGATMLILTKFLHKNHILQEISLGLSLLAGMFLTELMIN</sequence>
<organism evidence="2 3">
    <name type="scientific">Pusillibacter faecalis</name>
    <dbReference type="NCBI Taxonomy" id="2714358"/>
    <lineage>
        <taxon>Bacteria</taxon>
        <taxon>Bacillati</taxon>
        <taxon>Bacillota</taxon>
        <taxon>Clostridia</taxon>
        <taxon>Eubacteriales</taxon>
        <taxon>Oscillospiraceae</taxon>
        <taxon>Pusillibacter</taxon>
    </lineage>
</organism>
<accession>A0A810Q885</accession>
<feature type="transmembrane region" description="Helical" evidence="1">
    <location>
        <begin position="13"/>
        <end position="32"/>
    </location>
</feature>